<evidence type="ECO:0000259" key="3">
    <source>
        <dbReference type="Pfam" id="PF02230"/>
    </source>
</evidence>
<name>S2DKU6_INDAL</name>
<dbReference type="InterPro" id="IPR003140">
    <property type="entry name" value="PLipase/COase/thioEstase"/>
</dbReference>
<dbReference type="InterPro" id="IPR050565">
    <property type="entry name" value="LYPA1-2/EST-like"/>
</dbReference>
<reference evidence="4 5" key="1">
    <citation type="journal article" date="2013" name="Genome Announc.">
        <title>Draft Genome Sequence of Indibacter alkaliphilus Strain LW1T, Isolated from Lonar Lake, a Haloalkaline Lake in the Buldana District of Maharashtra, India.</title>
        <authorList>
            <person name="Singh A."/>
            <person name="Kumar Jangir P."/>
            <person name="Sharma R."/>
            <person name="Singh A."/>
            <person name="Kumar Pinnaka A."/>
            <person name="Shivaji S."/>
        </authorList>
    </citation>
    <scope>NUCLEOTIDE SEQUENCE [LARGE SCALE GENOMIC DNA]</scope>
    <source>
        <strain evidence="5">CCUG 57479 / KCTC 22604 / LW1</strain>
    </source>
</reference>
<dbReference type="SUPFAM" id="SSF53474">
    <property type="entry name" value="alpha/beta-Hydrolases"/>
    <property type="match status" value="1"/>
</dbReference>
<dbReference type="OrthoDB" id="595091at2"/>
<keyword evidence="5" id="KW-1185">Reference proteome</keyword>
<dbReference type="InterPro" id="IPR029058">
    <property type="entry name" value="AB_hydrolase_fold"/>
</dbReference>
<dbReference type="PANTHER" id="PTHR10655">
    <property type="entry name" value="LYSOPHOSPHOLIPASE-RELATED"/>
    <property type="match status" value="1"/>
</dbReference>
<proteinExistence type="inferred from homology"/>
<dbReference type="EMBL" id="ALWO02000011">
    <property type="protein sequence ID" value="EOZ99729.1"/>
    <property type="molecule type" value="Genomic_DNA"/>
</dbReference>
<dbReference type="Gene3D" id="3.40.50.1820">
    <property type="entry name" value="alpha/beta hydrolase"/>
    <property type="match status" value="1"/>
</dbReference>
<comment type="caution">
    <text evidence="4">The sequence shown here is derived from an EMBL/GenBank/DDBJ whole genome shotgun (WGS) entry which is preliminary data.</text>
</comment>
<dbReference type="GO" id="GO:0052689">
    <property type="term" value="F:carboxylic ester hydrolase activity"/>
    <property type="evidence" value="ECO:0007669"/>
    <property type="project" value="TreeGrafter"/>
</dbReference>
<organism evidence="4 5">
    <name type="scientific">Indibacter alkaliphilus (strain CCUG 57479 / KCTC 22604 / LW1)</name>
    <dbReference type="NCBI Taxonomy" id="1189612"/>
    <lineage>
        <taxon>Bacteria</taxon>
        <taxon>Pseudomonadati</taxon>
        <taxon>Bacteroidota</taxon>
        <taxon>Cytophagia</taxon>
        <taxon>Cytophagales</taxon>
        <taxon>Cyclobacteriaceae</taxon>
    </lineage>
</organism>
<dbReference type="Proteomes" id="UP000006073">
    <property type="component" value="Unassembled WGS sequence"/>
</dbReference>
<dbReference type="RefSeq" id="WP_009034148.1">
    <property type="nucleotide sequence ID" value="NZ_ALWO02000011.1"/>
</dbReference>
<dbReference type="Pfam" id="PF02230">
    <property type="entry name" value="Abhydrolase_2"/>
    <property type="match status" value="1"/>
</dbReference>
<dbReference type="AlphaFoldDB" id="S2DKU6"/>
<evidence type="ECO:0000313" key="5">
    <source>
        <dbReference type="Proteomes" id="UP000006073"/>
    </source>
</evidence>
<dbReference type="GO" id="GO:0008474">
    <property type="term" value="F:palmitoyl-(protein) hydrolase activity"/>
    <property type="evidence" value="ECO:0007669"/>
    <property type="project" value="TreeGrafter"/>
</dbReference>
<feature type="domain" description="Phospholipase/carboxylesterase/thioesterase" evidence="3">
    <location>
        <begin position="23"/>
        <end position="201"/>
    </location>
</feature>
<evidence type="ECO:0000256" key="2">
    <source>
        <dbReference type="ARBA" id="ARBA00022801"/>
    </source>
</evidence>
<comment type="similarity">
    <text evidence="1">Belongs to the AB hydrolase superfamily. AB hydrolase 2 family.</text>
</comment>
<gene>
    <name evidence="4" type="ORF">A33Q_0410</name>
</gene>
<dbReference type="STRING" id="1189612.A33Q_0410"/>
<protein>
    <recommendedName>
        <fullName evidence="3">Phospholipase/carboxylesterase/thioesterase domain-containing protein</fullName>
    </recommendedName>
</protein>
<dbReference type="PANTHER" id="PTHR10655:SF17">
    <property type="entry name" value="LYSOPHOSPHOLIPASE-LIKE PROTEIN 1"/>
    <property type="match status" value="1"/>
</dbReference>
<evidence type="ECO:0000256" key="1">
    <source>
        <dbReference type="ARBA" id="ARBA00006499"/>
    </source>
</evidence>
<dbReference type="GO" id="GO:0005737">
    <property type="term" value="C:cytoplasm"/>
    <property type="evidence" value="ECO:0007669"/>
    <property type="project" value="TreeGrafter"/>
</dbReference>
<accession>S2DKU6</accession>
<sequence>MKVSIKYQHTAQYHISHVIHRGEEEIVIALHGYGQLAEFFLKKLHPIFSDKRLILVPEATNYSYLEGFSGRVGANWMTKHEREAAIENNNQYLNTLLDNILIKYSKTPRIKVLGFSQGAATASRWVSQIPVKLDTLILWGGGFAHDIKIESAGDALRETKIFVVLGRQDEFVTVESIKKQEELIEKMKLNVEKHYYDGGHDLNLSVLTGLLDI</sequence>
<dbReference type="eggNOG" id="COG0400">
    <property type="taxonomic scope" value="Bacteria"/>
</dbReference>
<keyword evidence="2" id="KW-0378">Hydrolase</keyword>
<evidence type="ECO:0000313" key="4">
    <source>
        <dbReference type="EMBL" id="EOZ99729.1"/>
    </source>
</evidence>